<dbReference type="EMBL" id="NQKL01000006">
    <property type="protein sequence ID" value="OZY42172.1"/>
    <property type="molecule type" value="Genomic_DNA"/>
</dbReference>
<keyword evidence="1" id="KW-0282">Flagellum</keyword>
<dbReference type="InterPro" id="IPR049757">
    <property type="entry name" value="T3SS_HrpP-like_C"/>
</dbReference>
<accession>A0A266LXP1</accession>
<reference evidence="1 2" key="1">
    <citation type="submission" date="2017-08" db="EMBL/GenBank/DDBJ databases">
        <title>Genomic and metabolic characterisation of spoilage-associated Pseudomonas species.</title>
        <authorList>
            <person name="Stanborough T."/>
            <person name="Fegan N."/>
            <person name="Powell S.M."/>
            <person name="Singh T."/>
            <person name="Tamplin M.L."/>
            <person name="Chandry P.S."/>
        </authorList>
    </citation>
    <scope>NUCLEOTIDE SEQUENCE [LARGE SCALE GENOMIC DNA]</scope>
    <source>
        <strain evidence="1 2">F1820</strain>
    </source>
</reference>
<comment type="caution">
    <text evidence="1">The sequence shown here is derived from an EMBL/GenBank/DDBJ whole genome shotgun (WGS) entry which is preliminary data.</text>
</comment>
<dbReference type="Proteomes" id="UP000216113">
    <property type="component" value="Unassembled WGS sequence"/>
</dbReference>
<dbReference type="AlphaFoldDB" id="A0A266LXP1"/>
<dbReference type="CDD" id="cd17468">
    <property type="entry name" value="T3SS_HrpP_C"/>
    <property type="match status" value="1"/>
</dbReference>
<gene>
    <name evidence="1" type="ORF">CJF43_10100</name>
</gene>
<name>A0A266LXP1_PSEFR</name>
<sequence length="117" mass="13019">MARARALTVAPAHAADGKLFADCLTGTDMGLAQALTKALVPGASRRGPWPVQFVLHLAHRGRVSVSACYEHHGWHITLRAQQSATRQWLARQQQTCQWRLARALGQFVRVQSVQEWP</sequence>
<protein>
    <submittedName>
        <fullName evidence="1">Flagellar hook-length control protein FliK</fullName>
    </submittedName>
</protein>
<evidence type="ECO:0000313" key="1">
    <source>
        <dbReference type="EMBL" id="OZY42172.1"/>
    </source>
</evidence>
<evidence type="ECO:0000313" key="2">
    <source>
        <dbReference type="Proteomes" id="UP000216113"/>
    </source>
</evidence>
<keyword evidence="1" id="KW-0969">Cilium</keyword>
<organism evidence="1 2">
    <name type="scientific">Pseudomonas fragi</name>
    <dbReference type="NCBI Taxonomy" id="296"/>
    <lineage>
        <taxon>Bacteria</taxon>
        <taxon>Pseudomonadati</taxon>
        <taxon>Pseudomonadota</taxon>
        <taxon>Gammaproteobacteria</taxon>
        <taxon>Pseudomonadales</taxon>
        <taxon>Pseudomonadaceae</taxon>
        <taxon>Pseudomonas</taxon>
    </lineage>
</organism>
<proteinExistence type="predicted"/>
<keyword evidence="1" id="KW-0966">Cell projection</keyword>